<evidence type="ECO:0000256" key="3">
    <source>
        <dbReference type="ARBA" id="ARBA00022516"/>
    </source>
</evidence>
<evidence type="ECO:0000256" key="5">
    <source>
        <dbReference type="ARBA" id="ARBA00022692"/>
    </source>
</evidence>
<organism evidence="15 16">
    <name type="scientific">Lawsonibacter faecis</name>
    <dbReference type="NCBI Taxonomy" id="2763052"/>
    <lineage>
        <taxon>Bacteria</taxon>
        <taxon>Bacillati</taxon>
        <taxon>Bacillota</taxon>
        <taxon>Clostridia</taxon>
        <taxon>Eubacteriales</taxon>
        <taxon>Oscillospiraceae</taxon>
        <taxon>Lawsonibacter</taxon>
    </lineage>
</organism>
<dbReference type="EC" id="2.7.8.-" evidence="12"/>
<proteinExistence type="predicted"/>
<reference evidence="15" key="1">
    <citation type="submission" date="2020-08" db="EMBL/GenBank/DDBJ databases">
        <title>Genome public.</title>
        <authorList>
            <person name="Liu C."/>
            <person name="Sun Q."/>
        </authorList>
    </citation>
    <scope>NUCLEOTIDE SEQUENCE</scope>
    <source>
        <strain evidence="15">NSJ-52</strain>
    </source>
</reference>
<comment type="caution">
    <text evidence="15">The sequence shown here is derived from an EMBL/GenBank/DDBJ whole genome shotgun (WGS) entry which is preliminary data.</text>
</comment>
<evidence type="ECO:0000256" key="8">
    <source>
        <dbReference type="ARBA" id="ARBA00023098"/>
    </source>
</evidence>
<dbReference type="InterPro" id="IPR001736">
    <property type="entry name" value="PLipase_D/transphosphatidylase"/>
</dbReference>
<dbReference type="AlphaFoldDB" id="A0A8J6M878"/>
<evidence type="ECO:0000256" key="11">
    <source>
        <dbReference type="ARBA" id="ARBA00023264"/>
    </source>
</evidence>
<keyword evidence="16" id="KW-1185">Reference proteome</keyword>
<keyword evidence="3" id="KW-0444">Lipid biosynthesis</keyword>
<feature type="transmembrane region" description="Helical" evidence="13">
    <location>
        <begin position="39"/>
        <end position="59"/>
    </location>
</feature>
<evidence type="ECO:0000256" key="6">
    <source>
        <dbReference type="ARBA" id="ARBA00022737"/>
    </source>
</evidence>
<dbReference type="InterPro" id="IPR022924">
    <property type="entry name" value="Cardiolipin_synthase"/>
</dbReference>
<evidence type="ECO:0000256" key="4">
    <source>
        <dbReference type="ARBA" id="ARBA00022679"/>
    </source>
</evidence>
<dbReference type="InterPro" id="IPR027379">
    <property type="entry name" value="CLS_N"/>
</dbReference>
<feature type="domain" description="PLD phosphodiesterase" evidence="14">
    <location>
        <begin position="427"/>
        <end position="454"/>
    </location>
</feature>
<evidence type="ECO:0000313" key="16">
    <source>
        <dbReference type="Proteomes" id="UP000607645"/>
    </source>
</evidence>
<evidence type="ECO:0000313" key="15">
    <source>
        <dbReference type="EMBL" id="MBC5737507.1"/>
    </source>
</evidence>
<evidence type="ECO:0000256" key="2">
    <source>
        <dbReference type="ARBA" id="ARBA00022475"/>
    </source>
</evidence>
<keyword evidence="9 13" id="KW-0472">Membrane</keyword>
<keyword evidence="7 13" id="KW-1133">Transmembrane helix</keyword>
<keyword evidence="4" id="KW-0808">Transferase</keyword>
<dbReference type="RefSeq" id="WP_155151984.1">
    <property type="nucleotide sequence ID" value="NZ_JACOPQ010000008.1"/>
</dbReference>
<dbReference type="PANTHER" id="PTHR21248:SF22">
    <property type="entry name" value="PHOSPHOLIPASE D"/>
    <property type="match status" value="1"/>
</dbReference>
<dbReference type="PROSITE" id="PS50035">
    <property type="entry name" value="PLD"/>
    <property type="match status" value="2"/>
</dbReference>
<protein>
    <recommendedName>
        <fullName evidence="12">Cardiolipin synthase</fullName>
        <ecNumber evidence="12">2.7.8.-</ecNumber>
    </recommendedName>
</protein>
<dbReference type="GO" id="GO:0008808">
    <property type="term" value="F:cardiolipin synthase activity"/>
    <property type="evidence" value="ECO:0007669"/>
    <property type="project" value="UniProtKB-UniRule"/>
</dbReference>
<dbReference type="CDD" id="cd09160">
    <property type="entry name" value="PLDc_SMU_988_like_2"/>
    <property type="match status" value="1"/>
</dbReference>
<dbReference type="EMBL" id="JACOPQ010000008">
    <property type="protein sequence ID" value="MBC5737507.1"/>
    <property type="molecule type" value="Genomic_DNA"/>
</dbReference>
<dbReference type="GO" id="GO:0032049">
    <property type="term" value="P:cardiolipin biosynthetic process"/>
    <property type="evidence" value="ECO:0007669"/>
    <property type="project" value="UniProtKB-UniRule"/>
</dbReference>
<evidence type="ECO:0000256" key="10">
    <source>
        <dbReference type="ARBA" id="ARBA00023209"/>
    </source>
</evidence>
<dbReference type="CDD" id="cd09154">
    <property type="entry name" value="PLDc_SMU_988_like_1"/>
    <property type="match status" value="1"/>
</dbReference>
<keyword evidence="10" id="KW-0594">Phospholipid biosynthesis</keyword>
<dbReference type="GO" id="GO:0005886">
    <property type="term" value="C:plasma membrane"/>
    <property type="evidence" value="ECO:0007669"/>
    <property type="project" value="UniProtKB-SubCell"/>
</dbReference>
<feature type="transmembrane region" description="Helical" evidence="13">
    <location>
        <begin position="12"/>
        <end position="33"/>
    </location>
</feature>
<gene>
    <name evidence="15" type="primary">cls</name>
    <name evidence="15" type="ORF">H8S62_10870</name>
</gene>
<evidence type="ECO:0000256" key="13">
    <source>
        <dbReference type="SAM" id="Phobius"/>
    </source>
</evidence>
<evidence type="ECO:0000259" key="14">
    <source>
        <dbReference type="PROSITE" id="PS50035"/>
    </source>
</evidence>
<dbReference type="InterPro" id="IPR025202">
    <property type="entry name" value="PLD-like_dom"/>
</dbReference>
<sequence length="514" mass="58444">MTLLKKIASLVFHRTALVGLLLVVQVVLLVVMMVGFADYFVQFYILCVAVSVLVVLWIVNARSDPGYKIAWIIPILVFPVFGGLVYLLCGGNQLSARTRRKMEGMDRKLVEVLSDDYKAEDLAPYGKDAVNQSRYLEQYAHCPLYTNTATRYYPLGDDAFPDMLEALRRARSYIFLEYFIIDHGVFWDSIVDIMEEKAKAGVDVRVIYDDIGSLYTLPKNYPAELEDKGVKCRVFNRFVPVLSVRLNNRDHRKFCIVDGHTGFTGGINLADEYINQRGKYGHWKDSAIRLQGEAVWSMTVMFLTMWDYICGVDEPYDKYRPAHLPEASGAGAGYYVQPYTDSPLDGEPVGETVYLNLINKARDYVYITTPYLIVSDSVNTALCNAAKEGVDVRIMTPHIPDKKIIFEVTRAHYEPLLEAGVKIYEYTPGFVHGKNFAVDDKYATVGSINMDYRSMFLHFEDGVWLCGDPTVLDVKADFLNTQNKCQEITLERCREHSVGRRLLRAVLRVFAPLM</sequence>
<feature type="domain" description="PLD phosphodiesterase" evidence="14">
    <location>
        <begin position="246"/>
        <end position="273"/>
    </location>
</feature>
<keyword evidence="6" id="KW-0677">Repeat</keyword>
<dbReference type="SUPFAM" id="SSF56024">
    <property type="entry name" value="Phospholipase D/nuclease"/>
    <property type="match status" value="2"/>
</dbReference>
<keyword evidence="2" id="KW-1003">Cell membrane</keyword>
<dbReference type="Gene3D" id="3.30.870.10">
    <property type="entry name" value="Endonuclease Chain A"/>
    <property type="match status" value="2"/>
</dbReference>
<keyword evidence="5 13" id="KW-0812">Transmembrane</keyword>
<evidence type="ECO:0000256" key="7">
    <source>
        <dbReference type="ARBA" id="ARBA00022989"/>
    </source>
</evidence>
<keyword evidence="11" id="KW-1208">Phospholipid metabolism</keyword>
<accession>A0A8J6M878</accession>
<evidence type="ECO:0000256" key="9">
    <source>
        <dbReference type="ARBA" id="ARBA00023136"/>
    </source>
</evidence>
<comment type="subcellular location">
    <subcellularLocation>
        <location evidence="1">Cell membrane</location>
        <topology evidence="1">Multi-pass membrane protein</topology>
    </subcellularLocation>
</comment>
<name>A0A8J6M878_9FIRM</name>
<dbReference type="PANTHER" id="PTHR21248">
    <property type="entry name" value="CARDIOLIPIN SYNTHASE"/>
    <property type="match status" value="1"/>
</dbReference>
<feature type="transmembrane region" description="Helical" evidence="13">
    <location>
        <begin position="71"/>
        <end position="88"/>
    </location>
</feature>
<dbReference type="Proteomes" id="UP000607645">
    <property type="component" value="Unassembled WGS sequence"/>
</dbReference>
<dbReference type="Pfam" id="PF13396">
    <property type="entry name" value="PLDc_N"/>
    <property type="match status" value="1"/>
</dbReference>
<dbReference type="Pfam" id="PF13091">
    <property type="entry name" value="PLDc_2"/>
    <property type="match status" value="2"/>
</dbReference>
<evidence type="ECO:0000256" key="1">
    <source>
        <dbReference type="ARBA" id="ARBA00004651"/>
    </source>
</evidence>
<dbReference type="NCBIfam" id="TIGR04265">
    <property type="entry name" value="bac_cardiolipin"/>
    <property type="match status" value="1"/>
</dbReference>
<dbReference type="SMART" id="SM00155">
    <property type="entry name" value="PLDc"/>
    <property type="match status" value="2"/>
</dbReference>
<keyword evidence="8" id="KW-0443">Lipid metabolism</keyword>
<evidence type="ECO:0000256" key="12">
    <source>
        <dbReference type="NCBIfam" id="TIGR04265"/>
    </source>
</evidence>